<evidence type="ECO:0000256" key="1">
    <source>
        <dbReference type="SAM" id="SignalP"/>
    </source>
</evidence>
<proteinExistence type="predicted"/>
<dbReference type="Proteomes" id="UP001281305">
    <property type="component" value="Chromosome"/>
</dbReference>
<keyword evidence="3" id="KW-1185">Reference proteome</keyword>
<organism evidence="2 3">
    <name type="scientific">Roseovarius rhodophyticola</name>
    <dbReference type="NCBI Taxonomy" id="3080827"/>
    <lineage>
        <taxon>Bacteria</taxon>
        <taxon>Pseudomonadati</taxon>
        <taxon>Pseudomonadota</taxon>
        <taxon>Alphaproteobacteria</taxon>
        <taxon>Rhodobacterales</taxon>
        <taxon>Roseobacteraceae</taxon>
        <taxon>Roseovarius</taxon>
    </lineage>
</organism>
<accession>A0ABZ2TIE2</accession>
<evidence type="ECO:0000313" key="2">
    <source>
        <dbReference type="EMBL" id="WYK19402.1"/>
    </source>
</evidence>
<reference evidence="2 3" key="1">
    <citation type="submission" date="2024-02" db="EMBL/GenBank/DDBJ databases">
        <title>Roseovarius strain W115 nov., isolated from a marine algae.</title>
        <authorList>
            <person name="Lee M.W."/>
            <person name="Lee J.K."/>
            <person name="Kim J.M."/>
            <person name="Choi D.G."/>
            <person name="Baek J.H."/>
            <person name="Bayburt H."/>
            <person name="Jung J.J."/>
            <person name="Han D.M."/>
            <person name="Jeon C.O."/>
        </authorList>
    </citation>
    <scope>NUCLEOTIDE SEQUENCE [LARGE SCALE GENOMIC DNA]</scope>
    <source>
        <strain evidence="2 3">W115</strain>
    </source>
</reference>
<dbReference type="EMBL" id="CP146606">
    <property type="protein sequence ID" value="WYK19402.1"/>
    <property type="molecule type" value="Genomic_DNA"/>
</dbReference>
<feature type="signal peptide" evidence="1">
    <location>
        <begin position="1"/>
        <end position="20"/>
    </location>
</feature>
<sequence>MRWVTAFGLALILSGGSAHACLTYRSSSVFDLLHADAIVVGNVANYELVTEKSGRVLHGQFQIDVVQVLIGWVDQPLTVNWRNHVFGIPEAWSTPNPILFGVRYPDKRSLDEQRRDGFVYSTTNEQTPIILQRYCSSAHIYRLHNNSVVKAVTVLSLSFLFFLKWRVFRHTWNTPEKDPNAYVIPRKTSRRWGERHPRKT</sequence>
<feature type="chain" id="PRO_5046174561" evidence="1">
    <location>
        <begin position="21"/>
        <end position="200"/>
    </location>
</feature>
<name>A0ABZ2TIE2_9RHOB</name>
<evidence type="ECO:0000313" key="3">
    <source>
        <dbReference type="Proteomes" id="UP001281305"/>
    </source>
</evidence>
<dbReference type="RefSeq" id="WP_339106839.1">
    <property type="nucleotide sequence ID" value="NZ_CP146606.1"/>
</dbReference>
<keyword evidence="1" id="KW-0732">Signal</keyword>
<protein>
    <submittedName>
        <fullName evidence="2">Uncharacterized protein</fullName>
    </submittedName>
</protein>
<gene>
    <name evidence="2" type="ORF">RZS32_005915</name>
</gene>